<dbReference type="PANTHER" id="PTHR42831">
    <property type="entry name" value="FE-S PROTEIN MATURATION AUXILIARY FACTOR YITW"/>
    <property type="match status" value="1"/>
</dbReference>
<dbReference type="AlphaFoldDB" id="A0A381Y2D9"/>
<evidence type="ECO:0000259" key="1">
    <source>
        <dbReference type="Pfam" id="PF01883"/>
    </source>
</evidence>
<reference evidence="2" key="1">
    <citation type="submission" date="2018-05" db="EMBL/GenBank/DDBJ databases">
        <authorList>
            <person name="Lanie J.A."/>
            <person name="Ng W.-L."/>
            <person name="Kazmierczak K.M."/>
            <person name="Andrzejewski T.M."/>
            <person name="Davidsen T.M."/>
            <person name="Wayne K.J."/>
            <person name="Tettelin H."/>
            <person name="Glass J.I."/>
            <person name="Rusch D."/>
            <person name="Podicherti R."/>
            <person name="Tsui H.-C.T."/>
            <person name="Winkler M.E."/>
        </authorList>
    </citation>
    <scope>NUCLEOTIDE SEQUENCE</scope>
</reference>
<protein>
    <recommendedName>
        <fullName evidence="1">MIP18 family-like domain-containing protein</fullName>
    </recommendedName>
</protein>
<sequence length="182" mass="19724">MNNAEPIELTRDVEASIVPSGDKVTLQKGETAQITQTLGGTFTVIVSGNMFRIEGGDAEALGLEPVKTPADEAKRPETIDDLNEQIQAQLKTVYDPEIPVNIVDLGLVYDSTPTQIDGGWRVDVKMTLTAPGCGMGPVLQQDAQNRLLCIQGVDEADVQVVWDPPWNQDMMSEAAKLQLGMM</sequence>
<accession>A0A381Y2D9</accession>
<dbReference type="NCBIfam" id="TIGR03406">
    <property type="entry name" value="FeS_long_SufT"/>
    <property type="match status" value="1"/>
</dbReference>
<organism evidence="2">
    <name type="scientific">marine metagenome</name>
    <dbReference type="NCBI Taxonomy" id="408172"/>
    <lineage>
        <taxon>unclassified sequences</taxon>
        <taxon>metagenomes</taxon>
        <taxon>ecological metagenomes</taxon>
    </lineage>
</organism>
<dbReference type="Pfam" id="PF01883">
    <property type="entry name" value="FeS_assembly_P"/>
    <property type="match status" value="1"/>
</dbReference>
<dbReference type="InterPro" id="IPR017776">
    <property type="entry name" value="FeS_assembly_SufT_put"/>
</dbReference>
<dbReference type="InterPro" id="IPR052339">
    <property type="entry name" value="Fe-S_Maturation_MIP18"/>
</dbReference>
<gene>
    <name evidence="2" type="ORF">METZ01_LOCUS124083</name>
</gene>
<dbReference type="PANTHER" id="PTHR42831:SF1">
    <property type="entry name" value="FE-S PROTEIN MATURATION AUXILIARY FACTOR YITW"/>
    <property type="match status" value="1"/>
</dbReference>
<dbReference type="InterPro" id="IPR034904">
    <property type="entry name" value="FSCA_dom_sf"/>
</dbReference>
<dbReference type="SUPFAM" id="SSF117916">
    <property type="entry name" value="Fe-S cluster assembly (FSCA) domain-like"/>
    <property type="match status" value="1"/>
</dbReference>
<dbReference type="Gene3D" id="3.30.300.130">
    <property type="entry name" value="Fe-S cluster assembly (FSCA)"/>
    <property type="match status" value="1"/>
</dbReference>
<proteinExistence type="predicted"/>
<dbReference type="InterPro" id="IPR002744">
    <property type="entry name" value="MIP18-like"/>
</dbReference>
<dbReference type="EMBL" id="UINC01017245">
    <property type="protein sequence ID" value="SVA71229.1"/>
    <property type="molecule type" value="Genomic_DNA"/>
</dbReference>
<feature type="domain" description="MIP18 family-like" evidence="1">
    <location>
        <begin position="84"/>
        <end position="158"/>
    </location>
</feature>
<evidence type="ECO:0000313" key="2">
    <source>
        <dbReference type="EMBL" id="SVA71229.1"/>
    </source>
</evidence>
<name>A0A381Y2D9_9ZZZZ</name>